<evidence type="ECO:0000313" key="4">
    <source>
        <dbReference type="Proteomes" id="UP000005408"/>
    </source>
</evidence>
<protein>
    <submittedName>
        <fullName evidence="3">Uncharacterized protein</fullName>
    </submittedName>
</protein>
<dbReference type="EnsemblMetazoa" id="G26828.1">
    <property type="protein sequence ID" value="G26828.1:cds"/>
    <property type="gene ID" value="G26828"/>
</dbReference>
<feature type="transmembrane region" description="Helical" evidence="2">
    <location>
        <begin position="171"/>
        <end position="197"/>
    </location>
</feature>
<keyword evidence="2" id="KW-0812">Transmembrane</keyword>
<keyword evidence="2" id="KW-1133">Transmembrane helix</keyword>
<accession>A0A8W8L7H0</accession>
<reference evidence="3" key="1">
    <citation type="submission" date="2022-08" db="UniProtKB">
        <authorList>
            <consortium name="EnsemblMetazoa"/>
        </authorList>
    </citation>
    <scope>IDENTIFICATION</scope>
    <source>
        <strain evidence="3">05x7-T-G4-1.051#20</strain>
    </source>
</reference>
<sequence>MLHITVKYCAVIFKGKSNLRGIQNLVMNFSIYLLIIFNLKLLTTSQFCGTYGKIDYCCDNYYFDSIKKDCLECPNGSYGRNCSKTCVIPKYGWLCYETCECKNDEYCDIVSGCLNASTTSAPTSTPLVETSTPEIKESSSVTDTHSTYRTDSADITELHSNKKDTFDVKSAIIVSVSVASTAVFVLVVGGITFCCVYKRKLSYPFQNTQHDASSNDPDIQVRVPLSTLETEVYMEIVDISPTQSGDLPDKDKDHDKTNYDQLSKTVSDSSKYSEIGKYYTDIEKYKTFTTHKALYHHRELKRHNSWHHVIEKPLNSRSPPFTRKANSYIELCEDNDYLEAVHKLKNVEACRDFIYANRNTSQLANPISSFHSKNAVSYDDFVSIIKEC</sequence>
<feature type="compositionally biased region" description="Basic and acidic residues" evidence="1">
    <location>
        <begin position="247"/>
        <end position="258"/>
    </location>
</feature>
<feature type="transmembrane region" description="Helical" evidence="2">
    <location>
        <begin position="21"/>
        <end position="39"/>
    </location>
</feature>
<organism evidence="3 4">
    <name type="scientific">Magallana gigas</name>
    <name type="common">Pacific oyster</name>
    <name type="synonym">Crassostrea gigas</name>
    <dbReference type="NCBI Taxonomy" id="29159"/>
    <lineage>
        <taxon>Eukaryota</taxon>
        <taxon>Metazoa</taxon>
        <taxon>Spiralia</taxon>
        <taxon>Lophotrochozoa</taxon>
        <taxon>Mollusca</taxon>
        <taxon>Bivalvia</taxon>
        <taxon>Autobranchia</taxon>
        <taxon>Pteriomorphia</taxon>
        <taxon>Ostreida</taxon>
        <taxon>Ostreoidea</taxon>
        <taxon>Ostreidae</taxon>
        <taxon>Magallana</taxon>
    </lineage>
</organism>
<feature type="region of interest" description="Disordered" evidence="1">
    <location>
        <begin position="124"/>
        <end position="146"/>
    </location>
</feature>
<proteinExistence type="predicted"/>
<dbReference type="Proteomes" id="UP000005408">
    <property type="component" value="Unassembled WGS sequence"/>
</dbReference>
<evidence type="ECO:0000256" key="1">
    <source>
        <dbReference type="SAM" id="MobiDB-lite"/>
    </source>
</evidence>
<keyword evidence="4" id="KW-1185">Reference proteome</keyword>
<name>A0A8W8L7H0_MAGGI</name>
<dbReference type="AlphaFoldDB" id="A0A8W8L7H0"/>
<feature type="compositionally biased region" description="Polar residues" evidence="1">
    <location>
        <begin position="127"/>
        <end position="145"/>
    </location>
</feature>
<feature type="region of interest" description="Disordered" evidence="1">
    <location>
        <begin position="241"/>
        <end position="262"/>
    </location>
</feature>
<keyword evidence="2" id="KW-0472">Membrane</keyword>
<dbReference type="Gene3D" id="2.170.300.10">
    <property type="entry name" value="Tie2 ligand-binding domain superfamily"/>
    <property type="match status" value="1"/>
</dbReference>
<evidence type="ECO:0000256" key="2">
    <source>
        <dbReference type="SAM" id="Phobius"/>
    </source>
</evidence>
<evidence type="ECO:0000313" key="3">
    <source>
        <dbReference type="EnsemblMetazoa" id="G26828.1:cds"/>
    </source>
</evidence>